<dbReference type="eggNOG" id="COG3011">
    <property type="taxonomic scope" value="Bacteria"/>
</dbReference>
<proteinExistence type="predicted"/>
<evidence type="ECO:0000313" key="2">
    <source>
        <dbReference type="Proteomes" id="UP000007809"/>
    </source>
</evidence>
<dbReference type="InterPro" id="IPR007263">
    <property type="entry name" value="DCC1-like"/>
</dbReference>
<evidence type="ECO:0000313" key="1">
    <source>
        <dbReference type="EMBL" id="AEA22639.1"/>
    </source>
</evidence>
<reference evidence="1 2" key="1">
    <citation type="journal article" date="2011" name="J. Bacteriol.">
        <title>Genome sequence of the 1,4-dioxane-degrading Pseudonocardia dioxanivorans strain CB1190.</title>
        <authorList>
            <person name="Sales C.M."/>
            <person name="Mahendra S."/>
            <person name="Grostern A."/>
            <person name="Parales R.E."/>
            <person name="Goodwin L.A."/>
            <person name="Woyke T."/>
            <person name="Nolan M."/>
            <person name="Lapidus A."/>
            <person name="Chertkov O."/>
            <person name="Ovchinnikova G."/>
            <person name="Sczyrba A."/>
            <person name="Alvarez-Cohen L."/>
        </authorList>
    </citation>
    <scope>NUCLEOTIDE SEQUENCE [LARGE SCALE GENOMIC DNA]</scope>
    <source>
        <strain evidence="2">ATCC 55486 / DSM 44775 / JCM 13855 / CB1190</strain>
    </source>
</reference>
<gene>
    <name evidence="1" type="ordered locus">Psed_0367</name>
</gene>
<dbReference type="KEGG" id="pdx:Psed_0367"/>
<sequence length="129" mass="13844">MDVLAGTLVFDGDCGFCTRSLGWLRLLDAHARIATVPFQRPDAAALVDATPQQCRAEVRWKGADGATAGGSAAVAAALSVALQRGWPRALHARTARAQDAVYRWVARHRSRLPGTTPWCIRHPADCGRG</sequence>
<dbReference type="AlphaFoldDB" id="F4CS79"/>
<accession>F4CS79</accession>
<dbReference type="Pfam" id="PF04134">
    <property type="entry name" value="DCC1-like"/>
    <property type="match status" value="1"/>
</dbReference>
<dbReference type="RefSeq" id="WP_013672580.1">
    <property type="nucleotide sequence ID" value="NC_015312.1"/>
</dbReference>
<name>F4CS79_PSEUX</name>
<dbReference type="STRING" id="675635.Psed_0367"/>
<organism evidence="1 2">
    <name type="scientific">Pseudonocardia dioxanivorans (strain ATCC 55486 / DSM 44775 / JCM 13855 / CB1190)</name>
    <dbReference type="NCBI Taxonomy" id="675635"/>
    <lineage>
        <taxon>Bacteria</taxon>
        <taxon>Bacillati</taxon>
        <taxon>Actinomycetota</taxon>
        <taxon>Actinomycetes</taxon>
        <taxon>Pseudonocardiales</taxon>
        <taxon>Pseudonocardiaceae</taxon>
        <taxon>Pseudonocardia</taxon>
    </lineage>
</organism>
<keyword evidence="2" id="KW-1185">Reference proteome</keyword>
<dbReference type="GO" id="GO:0015035">
    <property type="term" value="F:protein-disulfide reductase activity"/>
    <property type="evidence" value="ECO:0007669"/>
    <property type="project" value="InterPro"/>
</dbReference>
<dbReference type="HOGENOM" id="CLU_086500_5_1_11"/>
<dbReference type="OrthoDB" id="9813713at2"/>
<protein>
    <submittedName>
        <fullName evidence="1">Thiol-disulfide oxidoreductase DCC</fullName>
    </submittedName>
</protein>
<dbReference type="EMBL" id="CP002593">
    <property type="protein sequence ID" value="AEA22639.1"/>
    <property type="molecule type" value="Genomic_DNA"/>
</dbReference>
<dbReference type="Proteomes" id="UP000007809">
    <property type="component" value="Chromosome"/>
</dbReference>